<organism evidence="6 7">
    <name type="scientific">Macaca fascicularis</name>
    <name type="common">Crab-eating macaque</name>
    <name type="synonym">Cynomolgus monkey</name>
    <dbReference type="NCBI Taxonomy" id="9541"/>
    <lineage>
        <taxon>Eukaryota</taxon>
        <taxon>Metazoa</taxon>
        <taxon>Chordata</taxon>
        <taxon>Craniata</taxon>
        <taxon>Vertebrata</taxon>
        <taxon>Euteleostomi</taxon>
        <taxon>Mammalia</taxon>
        <taxon>Eutheria</taxon>
        <taxon>Euarchontoglires</taxon>
        <taxon>Primates</taxon>
        <taxon>Haplorrhini</taxon>
        <taxon>Catarrhini</taxon>
        <taxon>Cercopithecidae</taxon>
        <taxon>Cercopithecinae</taxon>
        <taxon>Macaca</taxon>
    </lineage>
</organism>
<dbReference type="PANTHER" id="PTHR24232:SF25">
    <property type="entry name" value="P2Y PURINOCEPTOR 8"/>
    <property type="match status" value="1"/>
</dbReference>
<dbReference type="AlphaFoldDB" id="A0A7N9D5Z2"/>
<dbReference type="GO" id="GO:0004930">
    <property type="term" value="F:G protein-coupled receptor activity"/>
    <property type="evidence" value="ECO:0007669"/>
    <property type="project" value="UniProtKB-KW"/>
</dbReference>
<keyword evidence="2" id="KW-0297">G-protein coupled receptor</keyword>
<reference evidence="6" key="2">
    <citation type="submission" date="2025-09" db="UniProtKB">
        <authorList>
            <consortium name="Ensembl"/>
        </authorList>
    </citation>
    <scope>IDENTIFICATION</scope>
</reference>
<name>A0A7N9D5Z2_MACFA</name>
<keyword evidence="4" id="KW-0325">Glycoprotein</keyword>
<protein>
    <recommendedName>
        <fullName evidence="8">G-protein coupled receptors family 1 profile domain-containing protein</fullName>
    </recommendedName>
</protein>
<keyword evidence="7" id="KW-1185">Reference proteome</keyword>
<keyword evidence="5" id="KW-0807">Transducer</keyword>
<accession>A0A7N9D5Z2</accession>
<evidence type="ECO:0000313" key="7">
    <source>
        <dbReference type="Proteomes" id="UP000233100"/>
    </source>
</evidence>
<dbReference type="GO" id="GO:0005886">
    <property type="term" value="C:plasma membrane"/>
    <property type="evidence" value="ECO:0007669"/>
    <property type="project" value="TreeGrafter"/>
</dbReference>
<proteinExistence type="predicted"/>
<evidence type="ECO:0000256" key="5">
    <source>
        <dbReference type="ARBA" id="ARBA00023224"/>
    </source>
</evidence>
<evidence type="ECO:0000256" key="1">
    <source>
        <dbReference type="ARBA" id="ARBA00004141"/>
    </source>
</evidence>
<dbReference type="Ensembl" id="ENSMFAT00000098688.1">
    <property type="protein sequence ID" value="ENSMFAP00000060079.1"/>
    <property type="gene ID" value="ENSMFAG00000057962.1"/>
</dbReference>
<evidence type="ECO:0000256" key="3">
    <source>
        <dbReference type="ARBA" id="ARBA00023170"/>
    </source>
</evidence>
<evidence type="ECO:0000256" key="4">
    <source>
        <dbReference type="ARBA" id="ARBA00023180"/>
    </source>
</evidence>
<dbReference type="GO" id="GO:0035025">
    <property type="term" value="P:positive regulation of Rho protein signal transduction"/>
    <property type="evidence" value="ECO:0007669"/>
    <property type="project" value="TreeGrafter"/>
</dbReference>
<sequence>MINLSCHDLMLASVLPLQIYYHCNREPLRLGAAVQRGHRGLYANMYSSILTMTHQRGALPGVLYQPPRWRRCRIPRRRPGCCSWPACPAGAAPTHYPHAWASSPASMSSRTMLLRGHVGRGSSSPSSSCCSSSLRSPACYTATILAVTTEEAHAGSSGGAVAWPGGPAGLCHLLSPTTRFLAHIVGRLFYGKSYYHVYKLTLCLSCLNNCLDPFVYYFASRNSSCLAGISAAVRCRRPLDTAQSLFSGTTPMRPRRCALGGLEGAPGPAS</sequence>
<comment type="subcellular location">
    <subcellularLocation>
        <location evidence="1">Membrane</location>
        <topology evidence="1">Multi-pass membrane protein</topology>
    </subcellularLocation>
</comment>
<reference evidence="6" key="1">
    <citation type="submission" date="2025-08" db="UniProtKB">
        <authorList>
            <consortium name="Ensembl"/>
        </authorList>
    </citation>
    <scope>IDENTIFICATION</scope>
</reference>
<dbReference type="PANTHER" id="PTHR24232">
    <property type="entry name" value="G-PROTEIN COUPLED RECEPTOR"/>
    <property type="match status" value="1"/>
</dbReference>
<dbReference type="GO" id="GO:0007200">
    <property type="term" value="P:phospholipase C-activating G protein-coupled receptor signaling pathway"/>
    <property type="evidence" value="ECO:0007669"/>
    <property type="project" value="TreeGrafter"/>
</dbReference>
<keyword evidence="3" id="KW-0675">Receptor</keyword>
<evidence type="ECO:0000256" key="2">
    <source>
        <dbReference type="ARBA" id="ARBA00023040"/>
    </source>
</evidence>
<dbReference type="Proteomes" id="UP000233100">
    <property type="component" value="Unplaced"/>
</dbReference>
<evidence type="ECO:0000313" key="6">
    <source>
        <dbReference type="Ensembl" id="ENSMFAP00000060079.1"/>
    </source>
</evidence>
<evidence type="ECO:0008006" key="8">
    <source>
        <dbReference type="Google" id="ProtNLM"/>
    </source>
</evidence>